<dbReference type="AlphaFoldDB" id="A0A1B1USZ8"/>
<dbReference type="PANTHER" id="PTHR11236:SF50">
    <property type="entry name" value="AMINODEOXYCHORISMATE SYNTHASE COMPONENT 1"/>
    <property type="match status" value="1"/>
</dbReference>
<dbReference type="EC" id="2.6.1.85" evidence="1"/>
<evidence type="ECO:0000256" key="2">
    <source>
        <dbReference type="ARBA" id="ARBA00022679"/>
    </source>
</evidence>
<dbReference type="PRINTS" id="PR00095">
    <property type="entry name" value="ANTSNTHASEI"/>
</dbReference>
<evidence type="ECO:0000259" key="4">
    <source>
        <dbReference type="Pfam" id="PF04715"/>
    </source>
</evidence>
<dbReference type="RefSeq" id="WP_065733009.1">
    <property type="nucleotide sequence ID" value="NZ_CP016428.1"/>
</dbReference>
<dbReference type="Proteomes" id="UP000092839">
    <property type="component" value="Chromosome"/>
</dbReference>
<dbReference type="InterPro" id="IPR005801">
    <property type="entry name" value="ADC_synthase"/>
</dbReference>
<dbReference type="InterPro" id="IPR015890">
    <property type="entry name" value="Chorismate_C"/>
</dbReference>
<protein>
    <recommendedName>
        <fullName evidence="1">aminodeoxychorismate synthase</fullName>
        <ecNumber evidence="1">2.6.1.85</ecNumber>
    </recommendedName>
</protein>
<dbReference type="GO" id="GO:0000162">
    <property type="term" value="P:L-tryptophan biosynthetic process"/>
    <property type="evidence" value="ECO:0007669"/>
    <property type="project" value="TreeGrafter"/>
</dbReference>
<keyword evidence="6" id="KW-1185">Reference proteome</keyword>
<keyword evidence="2" id="KW-0808">Transferase</keyword>
<dbReference type="InterPro" id="IPR006805">
    <property type="entry name" value="Anth_synth_I_N"/>
</dbReference>
<dbReference type="Gene3D" id="3.60.120.10">
    <property type="entry name" value="Anthranilate synthase"/>
    <property type="match status" value="1"/>
</dbReference>
<accession>A0A1B1USZ8</accession>
<organism evidence="5 6">
    <name type="scientific">Bradyrhizobium icense</name>
    <dbReference type="NCBI Taxonomy" id="1274631"/>
    <lineage>
        <taxon>Bacteria</taxon>
        <taxon>Pseudomonadati</taxon>
        <taxon>Pseudomonadota</taxon>
        <taxon>Alphaproteobacteria</taxon>
        <taxon>Hyphomicrobiales</taxon>
        <taxon>Nitrobacteraceae</taxon>
        <taxon>Bradyrhizobium</taxon>
    </lineage>
</organism>
<dbReference type="Pfam" id="PF00425">
    <property type="entry name" value="Chorismate_bind"/>
    <property type="match status" value="1"/>
</dbReference>
<evidence type="ECO:0000313" key="5">
    <source>
        <dbReference type="EMBL" id="ANW05895.1"/>
    </source>
</evidence>
<dbReference type="SUPFAM" id="SSF56322">
    <property type="entry name" value="ADC synthase"/>
    <property type="match status" value="1"/>
</dbReference>
<dbReference type="KEGG" id="bic:LMTR13_27370"/>
<evidence type="ECO:0000259" key="3">
    <source>
        <dbReference type="Pfam" id="PF00425"/>
    </source>
</evidence>
<name>A0A1B1USZ8_9BRAD</name>
<dbReference type="STRING" id="1274631.LMTR13_27370"/>
<gene>
    <name evidence="5" type="ORF">LMTR13_27370</name>
</gene>
<dbReference type="InterPro" id="IPR005802">
    <property type="entry name" value="ADC_synth_comp_1"/>
</dbReference>
<sequence length="463" mass="51201">MHVRELQWIEPVTAMRCLAHRPHLTFLDSAATQLLGRYSYLSCEPFSTYMVTDGQASCNGEALAGDPWRALRTLLARYREVHRPDLPPFQGGAAGFFAYDLNRTLEQLPAPAISGQGLPQSILHFYDVVVSFDHRDDRCWIVSTGWPEQDPARRRERARRRADKFAARLAAPRTPRNDFPGTAGAWRSNFSREGYIAAVQRVIDLILAGDLFQANIAQRFSAHLSSSFDPLAFYCQLRSLNPAPFAALLRYGKLTIASSSPERFLKLDGRQVETRPIKGTIARSADSKDDRRCAELLLASEKERAENTMIVDLLRNDLSRVCTPQSVEVPALCALESYASVHHLVSTVTGELAGDEDAVTLLRACFPGGSITGAPKVRSMEIIAEIERVAREVYCGAIGFIGFNGHMDTNIAIRTVTIDDDLAVFHAGGGITALSDPEAEYEETFAKAQRIFDAFRAETSGAF</sequence>
<dbReference type="GO" id="GO:0009396">
    <property type="term" value="P:folic acid-containing compound biosynthetic process"/>
    <property type="evidence" value="ECO:0007669"/>
    <property type="project" value="InterPro"/>
</dbReference>
<reference evidence="5 6" key="1">
    <citation type="submission" date="2016-07" db="EMBL/GenBank/DDBJ databases">
        <title>Complete genome sequence of Bradyrhizobium icense LMTR 13T, a potential inoculant strain isolated from lima bean (Phaseolus lunatus) in Peru.</title>
        <authorList>
            <person name="Ormeno-Orrillo E."/>
            <person name="Duran D."/>
            <person name="Rogel M.A."/>
            <person name="Rey L."/>
            <person name="Imperial J."/>
            <person name="Ruiz-Argueso T."/>
            <person name="Martinez-Romero E."/>
        </authorList>
    </citation>
    <scope>NUCLEOTIDE SEQUENCE [LARGE SCALE GENOMIC DNA]</scope>
    <source>
        <strain evidence="5 6">LMTR 13</strain>
    </source>
</reference>
<feature type="domain" description="Anthranilate synthase component I N-terminal" evidence="4">
    <location>
        <begin position="8"/>
        <end position="141"/>
    </location>
</feature>
<dbReference type="PANTHER" id="PTHR11236">
    <property type="entry name" value="AMINOBENZOATE/ANTHRANILATE SYNTHASE"/>
    <property type="match status" value="1"/>
</dbReference>
<dbReference type="EMBL" id="CP016428">
    <property type="protein sequence ID" value="ANW05895.1"/>
    <property type="molecule type" value="Genomic_DNA"/>
</dbReference>
<evidence type="ECO:0000256" key="1">
    <source>
        <dbReference type="ARBA" id="ARBA00013139"/>
    </source>
</evidence>
<proteinExistence type="predicted"/>
<dbReference type="InterPro" id="IPR019999">
    <property type="entry name" value="Anth_synth_I-like"/>
</dbReference>
<dbReference type="GO" id="GO:0046820">
    <property type="term" value="F:4-amino-4-deoxychorismate synthase activity"/>
    <property type="evidence" value="ECO:0007669"/>
    <property type="project" value="UniProtKB-EC"/>
</dbReference>
<dbReference type="Pfam" id="PF04715">
    <property type="entry name" value="Anth_synt_I_N"/>
    <property type="match status" value="1"/>
</dbReference>
<dbReference type="NCBIfam" id="TIGR00553">
    <property type="entry name" value="pabB"/>
    <property type="match status" value="1"/>
</dbReference>
<feature type="domain" description="Chorismate-utilising enzyme C-terminal" evidence="3">
    <location>
        <begin position="192"/>
        <end position="447"/>
    </location>
</feature>
<evidence type="ECO:0000313" key="6">
    <source>
        <dbReference type="Proteomes" id="UP000092839"/>
    </source>
</evidence>